<dbReference type="GO" id="GO:0003924">
    <property type="term" value="F:GTPase activity"/>
    <property type="evidence" value="ECO:0007669"/>
    <property type="project" value="UniProtKB-UniRule"/>
</dbReference>
<gene>
    <name evidence="4" type="primary">ftsZ</name>
    <name evidence="9" type="ORF">A2848_00520</name>
</gene>
<dbReference type="FunFam" id="3.40.50.1440:FF:000001">
    <property type="entry name" value="Cell division protein FtsZ"/>
    <property type="match status" value="1"/>
</dbReference>
<dbReference type="GO" id="GO:0005525">
    <property type="term" value="F:GTP binding"/>
    <property type="evidence" value="ECO:0007669"/>
    <property type="project" value="UniProtKB-UniRule"/>
</dbReference>
<name>A0A1F6LQY1_9BACT</name>
<comment type="caution">
    <text evidence="4">Lacks conserved residue(s) required for the propagation of feature annotation.</text>
</comment>
<organism evidence="9 10">
    <name type="scientific">Candidatus Magasanikbacteria bacterium RIFCSPHIGHO2_01_FULL_50_8</name>
    <dbReference type="NCBI Taxonomy" id="1798674"/>
    <lineage>
        <taxon>Bacteria</taxon>
        <taxon>Candidatus Magasanikiibacteriota</taxon>
    </lineage>
</organism>
<keyword evidence="2 4" id="KW-0547">Nucleotide-binding</keyword>
<dbReference type="PROSITE" id="PS00227">
    <property type="entry name" value="TUBULIN"/>
    <property type="match status" value="1"/>
</dbReference>
<dbReference type="InterPro" id="IPR045061">
    <property type="entry name" value="FtsZ/CetZ"/>
</dbReference>
<evidence type="ECO:0000256" key="5">
    <source>
        <dbReference type="NCBIfam" id="TIGR00065"/>
    </source>
</evidence>
<sequence length="419" mass="44576">MPEVKPALETFAKIVVVGVGGGGTSAVNRMIEAKIRGVEFIALNTDIQALHHSLATHKINIGKTVTRGLGAGMDPETGRRAAEESQNEIRDLLKGANMVFVTAGMGGGTGSGACPVVADIAREVGALTVAVVTKPFSFEGSQRKSIADRAHEELAGRVDTIITVPNDRVMQMVDKKTTLQEAFRVIDDVLRQAVQGISELIMTHGQINVDFADVKRIMSNQGSALMGIGRASGENRAIDAAKAAISSPLLEISIDGARGILFLITGPEDLSMQEVQEAAKVVTGSADENAAIIWGLSHDNSLGEDVKITVVATGFEERRVARPETAREDQPAFRPVARPLFRQQPEPAARAESAPVRIQPQPVRPIVKDDDTSSSVATFQKKSLSSVSSRIASDDVEGAEEEEVDIPAFIRKKMNAGGS</sequence>
<dbReference type="SMART" id="SM00865">
    <property type="entry name" value="Tubulin_C"/>
    <property type="match status" value="1"/>
</dbReference>
<dbReference type="CDD" id="cd02201">
    <property type="entry name" value="FtsZ_type1"/>
    <property type="match status" value="1"/>
</dbReference>
<dbReference type="InterPro" id="IPR017975">
    <property type="entry name" value="Tubulin_CS"/>
</dbReference>
<accession>A0A1F6LQY1</accession>
<dbReference type="GO" id="GO:0051258">
    <property type="term" value="P:protein polymerization"/>
    <property type="evidence" value="ECO:0007669"/>
    <property type="project" value="UniProtKB-UniRule"/>
</dbReference>
<dbReference type="GO" id="GO:0000917">
    <property type="term" value="P:division septum assembly"/>
    <property type="evidence" value="ECO:0007669"/>
    <property type="project" value="UniProtKB-KW"/>
</dbReference>
<dbReference type="EMBL" id="MFPV01000038">
    <property type="protein sequence ID" value="OGH61694.1"/>
    <property type="molecule type" value="Genomic_DNA"/>
</dbReference>
<dbReference type="SUPFAM" id="SSF52490">
    <property type="entry name" value="Tubulin nucleotide-binding domain-like"/>
    <property type="match status" value="1"/>
</dbReference>
<evidence type="ECO:0000259" key="8">
    <source>
        <dbReference type="SMART" id="SM00865"/>
    </source>
</evidence>
<dbReference type="SMART" id="SM00864">
    <property type="entry name" value="Tubulin"/>
    <property type="match status" value="1"/>
</dbReference>
<dbReference type="GO" id="GO:0007017">
    <property type="term" value="P:microtubule-based process"/>
    <property type="evidence" value="ECO:0007669"/>
    <property type="project" value="InterPro"/>
</dbReference>
<dbReference type="Pfam" id="PF00091">
    <property type="entry name" value="Tubulin"/>
    <property type="match status" value="1"/>
</dbReference>
<keyword evidence="4" id="KW-0717">Septation</keyword>
<dbReference type="InterPro" id="IPR037103">
    <property type="entry name" value="Tubulin/FtsZ-like_C"/>
</dbReference>
<reference evidence="9 10" key="1">
    <citation type="journal article" date="2016" name="Nat. Commun.">
        <title>Thousands of microbial genomes shed light on interconnected biogeochemical processes in an aquifer system.</title>
        <authorList>
            <person name="Anantharaman K."/>
            <person name="Brown C.T."/>
            <person name="Hug L.A."/>
            <person name="Sharon I."/>
            <person name="Castelle C.J."/>
            <person name="Probst A.J."/>
            <person name="Thomas B.C."/>
            <person name="Singh A."/>
            <person name="Wilkins M.J."/>
            <person name="Karaoz U."/>
            <person name="Brodie E.L."/>
            <person name="Williams K.H."/>
            <person name="Hubbard S.S."/>
            <person name="Banfield J.F."/>
        </authorList>
    </citation>
    <scope>NUCLEOTIDE SEQUENCE [LARGE SCALE GENOMIC DNA]</scope>
</reference>
<dbReference type="Pfam" id="PF12327">
    <property type="entry name" value="FtsZ_C"/>
    <property type="match status" value="1"/>
</dbReference>
<dbReference type="InterPro" id="IPR024757">
    <property type="entry name" value="FtsZ_C"/>
</dbReference>
<comment type="similarity">
    <text evidence="1 4">Belongs to the FtsZ family.</text>
</comment>
<dbReference type="PRINTS" id="PR00423">
    <property type="entry name" value="CELLDVISFTSZ"/>
</dbReference>
<comment type="subcellular location">
    <subcellularLocation>
        <location evidence="4">Cytoplasm</location>
    </subcellularLocation>
    <text evidence="4">Assembles at midcell at the inner surface of the cytoplasmic membrane.</text>
</comment>
<feature type="compositionally biased region" description="Polar residues" evidence="6">
    <location>
        <begin position="373"/>
        <end position="391"/>
    </location>
</feature>
<keyword evidence="4" id="KW-0963">Cytoplasm</keyword>
<keyword evidence="4" id="KW-0131">Cell cycle</keyword>
<feature type="domain" description="Tubulin/FtsZ GTPase" evidence="7">
    <location>
        <begin position="13"/>
        <end position="205"/>
    </location>
</feature>
<feature type="region of interest" description="Disordered" evidence="6">
    <location>
        <begin position="344"/>
        <end position="402"/>
    </location>
</feature>
<evidence type="ECO:0000313" key="10">
    <source>
        <dbReference type="Proteomes" id="UP000176329"/>
    </source>
</evidence>
<dbReference type="HAMAP" id="MF_00909">
    <property type="entry name" value="FtsZ"/>
    <property type="match status" value="1"/>
</dbReference>
<evidence type="ECO:0000256" key="2">
    <source>
        <dbReference type="ARBA" id="ARBA00022741"/>
    </source>
</evidence>
<dbReference type="GO" id="GO:0043093">
    <property type="term" value="P:FtsZ-dependent cytokinesis"/>
    <property type="evidence" value="ECO:0007669"/>
    <property type="project" value="UniProtKB-UniRule"/>
</dbReference>
<dbReference type="InterPro" id="IPR000158">
    <property type="entry name" value="Cell_div_FtsZ"/>
</dbReference>
<dbReference type="AlphaFoldDB" id="A0A1F6LQY1"/>
<keyword evidence="4 9" id="KW-0132">Cell division</keyword>
<feature type="binding site" evidence="4">
    <location>
        <begin position="108"/>
        <end position="110"/>
    </location>
    <ligand>
        <name>GTP</name>
        <dbReference type="ChEBI" id="CHEBI:37565"/>
    </ligand>
</feature>
<dbReference type="Gene3D" id="3.40.50.1440">
    <property type="entry name" value="Tubulin/FtsZ, GTPase domain"/>
    <property type="match status" value="1"/>
</dbReference>
<dbReference type="Proteomes" id="UP000176329">
    <property type="component" value="Unassembled WGS sequence"/>
</dbReference>
<feature type="domain" description="Tubulin/FtsZ 2-layer sandwich" evidence="8">
    <location>
        <begin position="207"/>
        <end position="324"/>
    </location>
</feature>
<dbReference type="Gene3D" id="3.30.1330.20">
    <property type="entry name" value="Tubulin/FtsZ, C-terminal domain"/>
    <property type="match status" value="1"/>
</dbReference>
<proteinExistence type="inferred from homology"/>
<dbReference type="NCBIfam" id="TIGR00065">
    <property type="entry name" value="ftsZ"/>
    <property type="match status" value="1"/>
</dbReference>
<dbReference type="InterPro" id="IPR018316">
    <property type="entry name" value="Tubulin/FtsZ_2-layer-sand-dom"/>
</dbReference>
<dbReference type="SUPFAM" id="SSF55307">
    <property type="entry name" value="Tubulin C-terminal domain-like"/>
    <property type="match status" value="1"/>
</dbReference>
<feature type="binding site" evidence="4">
    <location>
        <position position="139"/>
    </location>
    <ligand>
        <name>GTP</name>
        <dbReference type="ChEBI" id="CHEBI:37565"/>
    </ligand>
</feature>
<dbReference type="GO" id="GO:0032153">
    <property type="term" value="C:cell division site"/>
    <property type="evidence" value="ECO:0007669"/>
    <property type="project" value="UniProtKB-UniRule"/>
</dbReference>
<evidence type="ECO:0000259" key="7">
    <source>
        <dbReference type="SMART" id="SM00864"/>
    </source>
</evidence>
<comment type="function">
    <text evidence="4">Essential cell division protein that forms a contractile ring structure (Z ring) at the future cell division site. The regulation of the ring assembly controls the timing and the location of cell division. One of the functions of the FtsZ ring is to recruit other cell division proteins to the septum to produce a new cell wall between the dividing cells. Binds GTP and shows GTPase activity.</text>
</comment>
<keyword evidence="3 4" id="KW-0342">GTP-binding</keyword>
<evidence type="ECO:0000256" key="4">
    <source>
        <dbReference type="HAMAP-Rule" id="MF_00909"/>
    </source>
</evidence>
<evidence type="ECO:0000256" key="3">
    <source>
        <dbReference type="ARBA" id="ARBA00023134"/>
    </source>
</evidence>
<dbReference type="InterPro" id="IPR003008">
    <property type="entry name" value="Tubulin_FtsZ_GTPase"/>
</dbReference>
<comment type="caution">
    <text evidence="9">The sequence shown here is derived from an EMBL/GenBank/DDBJ whole genome shotgun (WGS) entry which is preliminary data.</text>
</comment>
<dbReference type="PANTHER" id="PTHR30314:SF3">
    <property type="entry name" value="MITOCHONDRIAL DIVISION PROTEIN FSZA"/>
    <property type="match status" value="1"/>
</dbReference>
<dbReference type="InterPro" id="IPR036525">
    <property type="entry name" value="Tubulin/FtsZ_GTPase_sf"/>
</dbReference>
<feature type="binding site" evidence="4">
    <location>
        <position position="187"/>
    </location>
    <ligand>
        <name>GTP</name>
        <dbReference type="ChEBI" id="CHEBI:37565"/>
    </ligand>
</feature>
<evidence type="ECO:0000256" key="1">
    <source>
        <dbReference type="ARBA" id="ARBA00009690"/>
    </source>
</evidence>
<evidence type="ECO:0000256" key="6">
    <source>
        <dbReference type="SAM" id="MobiDB-lite"/>
    </source>
</evidence>
<comment type="subunit">
    <text evidence="4">Homodimer. Polymerizes to form a dynamic ring structure in a strictly GTP-dependent manner. Interacts directly with several other division proteins.</text>
</comment>
<protein>
    <recommendedName>
        <fullName evidence="4 5">Cell division protein FtsZ</fullName>
    </recommendedName>
</protein>
<dbReference type="InterPro" id="IPR008280">
    <property type="entry name" value="Tub_FtsZ_C"/>
</dbReference>
<dbReference type="GO" id="GO:0005874">
    <property type="term" value="C:microtubule"/>
    <property type="evidence" value="ECO:0007669"/>
    <property type="project" value="InterPro"/>
</dbReference>
<evidence type="ECO:0000313" key="9">
    <source>
        <dbReference type="EMBL" id="OGH61694.1"/>
    </source>
</evidence>
<dbReference type="PANTHER" id="PTHR30314">
    <property type="entry name" value="CELL DIVISION PROTEIN FTSZ-RELATED"/>
    <property type="match status" value="1"/>
</dbReference>
<feature type="binding site" evidence="4">
    <location>
        <position position="143"/>
    </location>
    <ligand>
        <name>GTP</name>
        <dbReference type="ChEBI" id="CHEBI:37565"/>
    </ligand>
</feature>
<dbReference type="GO" id="GO:0005737">
    <property type="term" value="C:cytoplasm"/>
    <property type="evidence" value="ECO:0007669"/>
    <property type="project" value="UniProtKB-SubCell"/>
</dbReference>